<feature type="domain" description="FAD-dependent oxidoreductase 2 FAD-binding" evidence="3">
    <location>
        <begin position="5"/>
        <end position="37"/>
    </location>
</feature>
<dbReference type="PANTHER" id="PTHR42685:SF22">
    <property type="entry name" value="CONDITIONED MEDIUM FACTOR RECEPTOR 1"/>
    <property type="match status" value="1"/>
</dbReference>
<dbReference type="RefSeq" id="WP_138833208.1">
    <property type="nucleotide sequence ID" value="NZ_VCNI01000001.1"/>
</dbReference>
<evidence type="ECO:0000256" key="1">
    <source>
        <dbReference type="ARBA" id="ARBA00022630"/>
    </source>
</evidence>
<dbReference type="Gene3D" id="3.50.50.60">
    <property type="entry name" value="FAD/NAD(P)-binding domain"/>
    <property type="match status" value="1"/>
</dbReference>
<protein>
    <submittedName>
        <fullName evidence="4">NAD(P)/FAD-dependent oxidoreductase</fullName>
    </submittedName>
</protein>
<dbReference type="PANTHER" id="PTHR42685">
    <property type="entry name" value="GERANYLGERANYL DIPHOSPHATE REDUCTASE"/>
    <property type="match status" value="1"/>
</dbReference>
<keyword evidence="5" id="KW-1185">Reference proteome</keyword>
<proteinExistence type="predicted"/>
<sequence length="375" mass="42255">MKNTDVLIIGGGLAGLTAAVDLASKGIQVVVVEKKTYPRHKVCGEYVSNEVKPYLEHLGMDFATLSLPQIDTLQLSTQLGKSVSVKLPLGGFGMSRYALDNQLYQLALRNSVEFVFSTVTAVDFKEDEFEVSLASKSIQRAKVVLGAFGKRSNLDEKFQLRGRHQKSPWLGVKCHYHYDGHPKNLVSLHNFQGGYAGLSQVEESVLNLCYLVRYDSFKRAGNIHEFNRQVLCRNPYLKQFLEKAKPIFDYPLSIAQISFGKKLTVANHILMCGDSAGMIHPLCGNGMAMAMHAAKMASEQVTFFLKDQSMDRRGMEEVYQKQWNKHFKKRIWLGSQLQRAMLHTGWFNFGMRSIANSKLMLQTLIKRTHGNPILS</sequence>
<comment type="caution">
    <text evidence="4">The sequence shown here is derived from an EMBL/GenBank/DDBJ whole genome shotgun (WGS) entry which is preliminary data.</text>
</comment>
<accession>A0ABY2WPK4</accession>
<evidence type="ECO:0000256" key="2">
    <source>
        <dbReference type="ARBA" id="ARBA00023002"/>
    </source>
</evidence>
<dbReference type="PRINTS" id="PR00420">
    <property type="entry name" value="RNGMNOXGNASE"/>
</dbReference>
<dbReference type="InterPro" id="IPR050407">
    <property type="entry name" value="Geranylgeranyl_reductase"/>
</dbReference>
<reference evidence="4 5" key="1">
    <citation type="submission" date="2019-05" db="EMBL/GenBank/DDBJ databases">
        <title>Flagellimonas sp. AsT0115, sp. nov., isolated from a marine red algae, Asparagopsis taxiformis.</title>
        <authorList>
            <person name="Kim J."/>
            <person name="Jeong S.E."/>
            <person name="Jeon C.O."/>
        </authorList>
    </citation>
    <scope>NUCLEOTIDE SEQUENCE [LARGE SCALE GENOMIC DNA]</scope>
    <source>
        <strain evidence="4 5">AsT0115</strain>
    </source>
</reference>
<dbReference type="EMBL" id="VCNI01000001">
    <property type="protein sequence ID" value="TMU56591.1"/>
    <property type="molecule type" value="Genomic_DNA"/>
</dbReference>
<organism evidence="4 5">
    <name type="scientific">Flagellimonas algicola</name>
    <dbReference type="NCBI Taxonomy" id="2583815"/>
    <lineage>
        <taxon>Bacteria</taxon>
        <taxon>Pseudomonadati</taxon>
        <taxon>Bacteroidota</taxon>
        <taxon>Flavobacteriia</taxon>
        <taxon>Flavobacteriales</taxon>
        <taxon>Flavobacteriaceae</taxon>
        <taxon>Flagellimonas</taxon>
    </lineage>
</organism>
<name>A0ABY2WPK4_9FLAO</name>
<dbReference type="InterPro" id="IPR036188">
    <property type="entry name" value="FAD/NAD-bd_sf"/>
</dbReference>
<dbReference type="SUPFAM" id="SSF51905">
    <property type="entry name" value="FAD/NAD(P)-binding domain"/>
    <property type="match status" value="1"/>
</dbReference>
<dbReference type="InterPro" id="IPR003953">
    <property type="entry name" value="FAD-dep_OxRdtase_2_FAD-bd"/>
</dbReference>
<evidence type="ECO:0000313" key="5">
    <source>
        <dbReference type="Proteomes" id="UP000751614"/>
    </source>
</evidence>
<dbReference type="Proteomes" id="UP000751614">
    <property type="component" value="Unassembled WGS sequence"/>
</dbReference>
<evidence type="ECO:0000313" key="4">
    <source>
        <dbReference type="EMBL" id="TMU56591.1"/>
    </source>
</evidence>
<keyword evidence="1" id="KW-0285">Flavoprotein</keyword>
<keyword evidence="2" id="KW-0560">Oxidoreductase</keyword>
<dbReference type="Pfam" id="PF00890">
    <property type="entry name" value="FAD_binding_2"/>
    <property type="match status" value="1"/>
</dbReference>
<gene>
    <name evidence="4" type="ORF">FGG15_03365</name>
</gene>
<evidence type="ECO:0000259" key="3">
    <source>
        <dbReference type="Pfam" id="PF00890"/>
    </source>
</evidence>